<evidence type="ECO:0008006" key="2">
    <source>
        <dbReference type="Google" id="ProtNLM"/>
    </source>
</evidence>
<name>A0A8S5QNN2_9CAUD</name>
<dbReference type="Pfam" id="PF22764">
    <property type="entry name" value="E217_Gp32"/>
    <property type="match status" value="1"/>
</dbReference>
<protein>
    <recommendedName>
        <fullName evidence="2">Tail tube protein</fullName>
    </recommendedName>
</protein>
<proteinExistence type="predicted"/>
<organism evidence="1">
    <name type="scientific">Siphoviridae sp. ctJ3t72</name>
    <dbReference type="NCBI Taxonomy" id="2826240"/>
    <lineage>
        <taxon>Viruses</taxon>
        <taxon>Duplodnaviria</taxon>
        <taxon>Heunggongvirae</taxon>
        <taxon>Uroviricota</taxon>
        <taxon>Caudoviricetes</taxon>
    </lineage>
</organism>
<dbReference type="EMBL" id="BK015698">
    <property type="protein sequence ID" value="DAE20610.1"/>
    <property type="molecule type" value="Genomic_DNA"/>
</dbReference>
<dbReference type="InterPro" id="IPR054440">
    <property type="entry name" value="Gp32-like"/>
</dbReference>
<evidence type="ECO:0000313" key="1">
    <source>
        <dbReference type="EMBL" id="DAE20610.1"/>
    </source>
</evidence>
<sequence>MAFDITSANSTLVLTVENLYPAGVKIEGFSTDNSFAMDDDTIAETHMGVDGKLTAGFTPSEKSVTITLDAGSPSYEVLCNIYNMSKTNMTVLDTSMQITVPALGKEFSLKNGVMVTGHPLPAGEKVLGNTNWTFHFGKFDTSSI</sequence>
<accession>A0A8S5QNN2</accession>
<reference evidence="1" key="1">
    <citation type="journal article" date="2021" name="Proc. Natl. Acad. Sci. U.S.A.">
        <title>A Catalog of Tens of Thousands of Viruses from Human Metagenomes Reveals Hidden Associations with Chronic Diseases.</title>
        <authorList>
            <person name="Tisza M.J."/>
            <person name="Buck C.B."/>
        </authorList>
    </citation>
    <scope>NUCLEOTIDE SEQUENCE</scope>
    <source>
        <strain evidence="1">CtJ3t72</strain>
    </source>
</reference>